<accession>A0A2S7CBS3</accession>
<dbReference type="EMBL" id="MDEE01000001">
    <property type="protein sequence ID" value="PPU59027.1"/>
    <property type="molecule type" value="Genomic_DNA"/>
</dbReference>
<dbReference type="SUPFAM" id="SSF55729">
    <property type="entry name" value="Acyl-CoA N-acyltransferases (Nat)"/>
    <property type="match status" value="1"/>
</dbReference>
<keyword evidence="5" id="KW-1185">Reference proteome</keyword>
<keyword evidence="2" id="KW-0808">Transferase</keyword>
<dbReference type="Proteomes" id="UP001304534">
    <property type="component" value="Chromosome"/>
</dbReference>
<proteinExistence type="predicted"/>
<dbReference type="InterPro" id="IPR016181">
    <property type="entry name" value="Acyl_CoA_acyltransferase"/>
</dbReference>
<sequence length="94" mass="10275">MEAATVHAEHDPTQQRFVVDTEGHRAELVYQIEGARMTITHTLVPDAIAGRGIAAVLVESALQHAREAGLKVVPACSYAAAYVRRHQQFQDLLA</sequence>
<dbReference type="GO" id="GO:0016740">
    <property type="term" value="F:transferase activity"/>
    <property type="evidence" value="ECO:0007669"/>
    <property type="project" value="UniProtKB-KW"/>
</dbReference>
<evidence type="ECO:0000313" key="4">
    <source>
        <dbReference type="Proteomes" id="UP000238908"/>
    </source>
</evidence>
<dbReference type="RefSeq" id="WP_104613960.1">
    <property type="nucleotide sequence ID" value="NZ_CP103837.1"/>
</dbReference>
<evidence type="ECO:0000259" key="1">
    <source>
        <dbReference type="PROSITE" id="PS51729"/>
    </source>
</evidence>
<gene>
    <name evidence="3" type="ORF">NYR99_08810</name>
    <name evidence="2" type="ORF">XdyCFBP7245_00895</name>
</gene>
<dbReference type="InterPro" id="IPR045057">
    <property type="entry name" value="Gcn5-rel_NAT"/>
</dbReference>
<dbReference type="Proteomes" id="UP000238908">
    <property type="component" value="Unassembled WGS sequence"/>
</dbReference>
<feature type="domain" description="N-acetyltransferase" evidence="1">
    <location>
        <begin position="9"/>
        <end position="94"/>
    </location>
</feature>
<name>A0A2S7CBS3_9XANT</name>
<dbReference type="PROSITE" id="PS51729">
    <property type="entry name" value="GNAT_YJDJ"/>
    <property type="match status" value="1"/>
</dbReference>
<dbReference type="Gene3D" id="3.40.630.30">
    <property type="match status" value="1"/>
</dbReference>
<evidence type="ECO:0000313" key="3">
    <source>
        <dbReference type="EMBL" id="WOB27998.1"/>
    </source>
</evidence>
<dbReference type="EMBL" id="CP103840">
    <property type="protein sequence ID" value="WOB27998.1"/>
    <property type="molecule type" value="Genomic_DNA"/>
</dbReference>
<dbReference type="PANTHER" id="PTHR31435:SF9">
    <property type="entry name" value="PROTEIN NATD1"/>
    <property type="match status" value="1"/>
</dbReference>
<evidence type="ECO:0000313" key="2">
    <source>
        <dbReference type="EMBL" id="PPU59027.1"/>
    </source>
</evidence>
<reference evidence="3 5" key="2">
    <citation type="submission" date="2022-08" db="EMBL/GenBank/DDBJ databases">
        <title>Whole genome sequencing-based tracing of a 2022 introduction and outbreak of Xanthomonas hortorum pv. pelargonii.</title>
        <authorList>
            <person name="Iruegas-Bocardo F."/>
            <person name="Weisberg A.K."/>
            <person name="Riutta E.R."/>
            <person name="Kilday K."/>
            <person name="Bonkowski J.C."/>
            <person name="Creswell T."/>
            <person name="Daughtrey M.L."/>
            <person name="Rane K."/>
            <person name="Grunwald N.J."/>
            <person name="Chang J.H."/>
            <person name="Putnam M.L."/>
        </authorList>
    </citation>
    <scope>NUCLEOTIDE SEQUENCE [LARGE SCALE GENOMIC DNA]</scope>
    <source>
        <strain evidence="3 5">22-325</strain>
    </source>
</reference>
<dbReference type="Pfam" id="PF14542">
    <property type="entry name" value="Acetyltransf_CG"/>
    <property type="match status" value="1"/>
</dbReference>
<protein>
    <submittedName>
        <fullName evidence="2 3">N-acetyltransferase</fullName>
    </submittedName>
</protein>
<dbReference type="AlphaFoldDB" id="A0A2S7CBS3"/>
<organism evidence="2 4">
    <name type="scientific">Xanthomonas dyei</name>
    <dbReference type="NCBI Taxonomy" id="743699"/>
    <lineage>
        <taxon>Bacteria</taxon>
        <taxon>Pseudomonadati</taxon>
        <taxon>Pseudomonadota</taxon>
        <taxon>Gammaproteobacteria</taxon>
        <taxon>Lysobacterales</taxon>
        <taxon>Lysobacteraceae</taxon>
        <taxon>Xanthomonas</taxon>
    </lineage>
</organism>
<reference evidence="2 4" key="1">
    <citation type="submission" date="2016-08" db="EMBL/GenBank/DDBJ databases">
        <authorList>
            <person name="Seilhamer J.J."/>
        </authorList>
    </citation>
    <scope>NUCLEOTIDE SEQUENCE [LARGE SCALE GENOMIC DNA]</scope>
    <source>
        <strain evidence="2 4">CFBP7245</strain>
    </source>
</reference>
<dbReference type="PANTHER" id="PTHR31435">
    <property type="entry name" value="PROTEIN NATD1"/>
    <property type="match status" value="1"/>
</dbReference>
<evidence type="ECO:0000313" key="5">
    <source>
        <dbReference type="Proteomes" id="UP001304534"/>
    </source>
</evidence>
<dbReference type="InterPro" id="IPR031165">
    <property type="entry name" value="GNAT_YJDJ"/>
</dbReference>
<dbReference type="GeneID" id="95583968"/>